<protein>
    <submittedName>
        <fullName evidence="2">Uncharacterized protein</fullName>
    </submittedName>
</protein>
<evidence type="ECO:0000313" key="3">
    <source>
        <dbReference type="Proteomes" id="UP000326831"/>
    </source>
</evidence>
<dbReference type="Proteomes" id="UP000326831">
    <property type="component" value="Chromosome"/>
</dbReference>
<evidence type="ECO:0000313" key="2">
    <source>
        <dbReference type="EMBL" id="QEU81386.1"/>
    </source>
</evidence>
<keyword evidence="3" id="KW-1185">Reference proteome</keyword>
<evidence type="ECO:0000256" key="1">
    <source>
        <dbReference type="SAM" id="MobiDB-lite"/>
    </source>
</evidence>
<name>A0A5P2UPW1_9ACTN</name>
<sequence>MKRPSVPLRVARDVERGCGAYVDPDARVGHPLREADTEADTEADMKKGKEVSRSLPLSRYSGQGALRQGPGGGEESPTEAGTWRNQAFAR</sequence>
<feature type="region of interest" description="Disordered" evidence="1">
    <location>
        <begin position="21"/>
        <end position="90"/>
    </location>
</feature>
<accession>A0A5P2UPW1</accession>
<feature type="compositionally biased region" description="Basic and acidic residues" evidence="1">
    <location>
        <begin position="43"/>
        <end position="52"/>
    </location>
</feature>
<organism evidence="2 3">
    <name type="scientific">Streptomyces subrutilus</name>
    <dbReference type="NCBI Taxonomy" id="36818"/>
    <lineage>
        <taxon>Bacteria</taxon>
        <taxon>Bacillati</taxon>
        <taxon>Actinomycetota</taxon>
        <taxon>Actinomycetes</taxon>
        <taxon>Kitasatosporales</taxon>
        <taxon>Streptomycetaceae</taxon>
        <taxon>Streptomyces</taxon>
    </lineage>
</organism>
<reference evidence="2 3" key="1">
    <citation type="submission" date="2017-09" db="EMBL/GenBank/DDBJ databases">
        <authorList>
            <person name="Lee N."/>
            <person name="Cho B.-K."/>
        </authorList>
    </citation>
    <scope>NUCLEOTIDE SEQUENCE [LARGE SCALE GENOMIC DNA]</scope>
    <source>
        <strain evidence="2 3">ATCC 27467</strain>
    </source>
</reference>
<dbReference type="EMBL" id="CP023701">
    <property type="protein sequence ID" value="QEU81386.1"/>
    <property type="molecule type" value="Genomic_DNA"/>
</dbReference>
<dbReference type="KEGG" id="ssub:CP968_26645"/>
<proteinExistence type="predicted"/>
<gene>
    <name evidence="2" type="ORF">CP968_26645</name>
</gene>
<feature type="compositionally biased region" description="Basic and acidic residues" evidence="1">
    <location>
        <begin position="24"/>
        <end position="36"/>
    </location>
</feature>
<dbReference type="AlphaFoldDB" id="A0A5P2UPW1"/>